<organism evidence="1">
    <name type="scientific">uncultured prokaryote</name>
    <dbReference type="NCBI Taxonomy" id="198431"/>
    <lineage>
        <taxon>unclassified sequences</taxon>
        <taxon>environmental samples</taxon>
    </lineage>
</organism>
<accession>A0A0H5QIR5</accession>
<dbReference type="EMBL" id="LN853362">
    <property type="protein sequence ID" value="CRY95727.1"/>
    <property type="molecule type" value="Genomic_DNA"/>
</dbReference>
<reference evidence="1" key="2">
    <citation type="submission" date="2015-07" db="EMBL/GenBank/DDBJ databases">
        <title>Plasmids, circular viruses and viroids from rat gut.</title>
        <authorList>
            <person name="Jorgensen T.J."/>
            <person name="Hansen M.A."/>
            <person name="Xu Z."/>
            <person name="Tabak M.A."/>
            <person name="Sorensen S.J."/>
            <person name="Hansen L.H."/>
        </authorList>
    </citation>
    <scope>NUCLEOTIDE SEQUENCE</scope>
    <source>
        <strain evidence="1">RGRH0751</strain>
    </source>
</reference>
<sequence>MNKRNHFLIALAFITLNAAYDELVRFVIKLILNLLVQ</sequence>
<dbReference type="AlphaFoldDB" id="A0A0H5QIR5"/>
<proteinExistence type="predicted"/>
<evidence type="ECO:0000313" key="1">
    <source>
        <dbReference type="EMBL" id="CRY95727.1"/>
    </source>
</evidence>
<name>A0A0H5QIR5_9ZZZZ</name>
<protein>
    <submittedName>
        <fullName evidence="1">Uncharacterized protein</fullName>
    </submittedName>
</protein>
<reference evidence="1" key="1">
    <citation type="submission" date="2015-06" db="EMBL/GenBank/DDBJ databases">
        <authorList>
            <person name="Joergensen T."/>
        </authorList>
    </citation>
    <scope>NUCLEOTIDE SEQUENCE</scope>
    <source>
        <strain evidence="1">RGRH0751</strain>
    </source>
</reference>